<keyword evidence="2" id="KW-1185">Reference proteome</keyword>
<reference evidence="1 2" key="1">
    <citation type="journal article" date="2019" name="Int. J. Syst. Evol. Microbiol.">
        <title>The Global Catalogue of Microorganisms (GCM) 10K type strain sequencing project: providing services to taxonomists for standard genome sequencing and annotation.</title>
        <authorList>
            <consortium name="The Broad Institute Genomics Platform"/>
            <consortium name="The Broad Institute Genome Sequencing Center for Infectious Disease"/>
            <person name="Wu L."/>
            <person name="Ma J."/>
        </authorList>
    </citation>
    <scope>NUCLEOTIDE SEQUENCE [LARGE SCALE GENOMIC DNA]</scope>
    <source>
        <strain evidence="1 2">JCM 15503</strain>
    </source>
</reference>
<gene>
    <name evidence="1" type="ORF">GCM10009107_62210</name>
</gene>
<evidence type="ECO:0000313" key="1">
    <source>
        <dbReference type="EMBL" id="GAA0770461.1"/>
    </source>
</evidence>
<organism evidence="1 2">
    <name type="scientific">Ideonella azotifigens</name>
    <dbReference type="NCBI Taxonomy" id="513160"/>
    <lineage>
        <taxon>Bacteria</taxon>
        <taxon>Pseudomonadati</taxon>
        <taxon>Pseudomonadota</taxon>
        <taxon>Betaproteobacteria</taxon>
        <taxon>Burkholderiales</taxon>
        <taxon>Sphaerotilaceae</taxon>
        <taxon>Ideonella</taxon>
    </lineage>
</organism>
<evidence type="ECO:0000313" key="2">
    <source>
        <dbReference type="Proteomes" id="UP001500279"/>
    </source>
</evidence>
<dbReference type="Proteomes" id="UP001500279">
    <property type="component" value="Unassembled WGS sequence"/>
</dbReference>
<accession>A0ABN1KLI3</accession>
<protein>
    <submittedName>
        <fullName evidence="1">Uncharacterized protein</fullName>
    </submittedName>
</protein>
<proteinExistence type="predicted"/>
<name>A0ABN1KLI3_9BURK</name>
<dbReference type="RefSeq" id="WP_141286313.1">
    <property type="nucleotide sequence ID" value="NZ_BAAAEW010000051.1"/>
</dbReference>
<dbReference type="EMBL" id="BAAAEW010000051">
    <property type="protein sequence ID" value="GAA0770461.1"/>
    <property type="molecule type" value="Genomic_DNA"/>
</dbReference>
<sequence>MGFNISWIAIMGATARQMTEDLGFTPTGKFATLASQPLQGAELPGKGYLVVARGDEHAILSPGFLAAHSEKHDIVACAVEEHVMHCQAACWRAGKMAWSAEHDGQESRRHLVTQGSLPASFDEILQAAKRLQDVEDSAAQEVDFFFEVPLQLAQSIAGFKHDEETPGLAGNGFETLASTRGQGPGRQSRWWEFWR</sequence>
<comment type="caution">
    <text evidence="1">The sequence shown here is derived from an EMBL/GenBank/DDBJ whole genome shotgun (WGS) entry which is preliminary data.</text>
</comment>